<accession>A0ABP7TTF3</accession>
<protein>
    <submittedName>
        <fullName evidence="1">Uncharacterized protein</fullName>
    </submittedName>
</protein>
<sequence>MPTTPPVFRGSEAVADGLVTANELRSPRFVRLFRNVYATRWAPRTHELRCRAVALFAHPASVITGASAATLRGVPLAGPDDPVDLLVPLTNRLCPVDGLTVRIAKVAEADSTPWHGVRLASPERLLHDLLRTPPLPAAVSAADACLRAGLTTVAELHRYVKPRSDHGSVHARRALDLVDPRAASPRESELRVLLNLEGLYPTPRLVVHERERPIATVALGFERERVAVVLVDEPTDDVRHRLNLLTMADWQVVIVVPGTTAAEALARIHRAVRHTSPTAPAAWGRYARSAPS</sequence>
<comment type="caution">
    <text evidence="1">The sequence shown here is derived from an EMBL/GenBank/DDBJ whole genome shotgun (WGS) entry which is preliminary data.</text>
</comment>
<evidence type="ECO:0000313" key="1">
    <source>
        <dbReference type="EMBL" id="GAA4030981.1"/>
    </source>
</evidence>
<evidence type="ECO:0000313" key="2">
    <source>
        <dbReference type="Proteomes" id="UP001501747"/>
    </source>
</evidence>
<gene>
    <name evidence="1" type="ORF">GCM10022247_65100</name>
</gene>
<proteinExistence type="predicted"/>
<reference evidence="2" key="1">
    <citation type="journal article" date="2019" name="Int. J. Syst. Evol. Microbiol.">
        <title>The Global Catalogue of Microorganisms (GCM) 10K type strain sequencing project: providing services to taxonomists for standard genome sequencing and annotation.</title>
        <authorList>
            <consortium name="The Broad Institute Genomics Platform"/>
            <consortium name="The Broad Institute Genome Sequencing Center for Infectious Disease"/>
            <person name="Wu L."/>
            <person name="Ma J."/>
        </authorList>
    </citation>
    <scope>NUCLEOTIDE SEQUENCE [LARGE SCALE GENOMIC DNA]</scope>
    <source>
        <strain evidence="2">JCM 17342</strain>
    </source>
</reference>
<dbReference type="Proteomes" id="UP001501747">
    <property type="component" value="Unassembled WGS sequence"/>
</dbReference>
<name>A0ABP7TTF3_9PSEU</name>
<keyword evidence="2" id="KW-1185">Reference proteome</keyword>
<dbReference type="EMBL" id="BAABAL010000019">
    <property type="protein sequence ID" value="GAA4030981.1"/>
    <property type="molecule type" value="Genomic_DNA"/>
</dbReference>
<organism evidence="1 2">
    <name type="scientific">Allokutzneria multivorans</name>
    <dbReference type="NCBI Taxonomy" id="1142134"/>
    <lineage>
        <taxon>Bacteria</taxon>
        <taxon>Bacillati</taxon>
        <taxon>Actinomycetota</taxon>
        <taxon>Actinomycetes</taxon>
        <taxon>Pseudonocardiales</taxon>
        <taxon>Pseudonocardiaceae</taxon>
        <taxon>Allokutzneria</taxon>
    </lineage>
</organism>